<dbReference type="Gene3D" id="3.40.50.720">
    <property type="entry name" value="NAD(P)-binding Rossmann-like Domain"/>
    <property type="match status" value="2"/>
</dbReference>
<comment type="similarity">
    <text evidence="1 4">Belongs to the D-isomer specific 2-hydroxyacid dehydrogenase family.</text>
</comment>
<dbReference type="EMBL" id="CP015118">
    <property type="protein sequence ID" value="ARN19129.1"/>
    <property type="molecule type" value="Genomic_DNA"/>
</dbReference>
<evidence type="ECO:0000259" key="6">
    <source>
        <dbReference type="Pfam" id="PF02826"/>
    </source>
</evidence>
<keyword evidence="8" id="KW-1185">Reference proteome</keyword>
<dbReference type="InterPro" id="IPR006140">
    <property type="entry name" value="D-isomer_DH_NAD-bd"/>
</dbReference>
<dbReference type="AlphaFoldDB" id="A0A1W6L483"/>
<evidence type="ECO:0000256" key="3">
    <source>
        <dbReference type="ARBA" id="ARBA00023027"/>
    </source>
</evidence>
<dbReference type="SUPFAM" id="SSF52283">
    <property type="entry name" value="Formate/glycerate dehydrogenase catalytic domain-like"/>
    <property type="match status" value="1"/>
</dbReference>
<reference evidence="7 8" key="1">
    <citation type="submission" date="2016-04" db="EMBL/GenBank/DDBJ databases">
        <title>Complete genome sequence of natural rubber-degrading, novel Gram-negative bacterium, Rhizobacter gummiphilus strain NS21.</title>
        <authorList>
            <person name="Tabata M."/>
            <person name="Kasai D."/>
            <person name="Fukuda M."/>
        </authorList>
    </citation>
    <scope>NUCLEOTIDE SEQUENCE [LARGE SCALE GENOMIC DNA]</scope>
    <source>
        <strain evidence="7 8">NS21</strain>
    </source>
</reference>
<dbReference type="GO" id="GO:0016616">
    <property type="term" value="F:oxidoreductase activity, acting on the CH-OH group of donors, NAD or NADP as acceptor"/>
    <property type="evidence" value="ECO:0007669"/>
    <property type="project" value="InterPro"/>
</dbReference>
<name>A0A1W6L483_9BURK</name>
<dbReference type="PANTHER" id="PTHR43761">
    <property type="entry name" value="D-ISOMER SPECIFIC 2-HYDROXYACID DEHYDROGENASE FAMILY PROTEIN (AFU_ORTHOLOGUE AFUA_1G13630)"/>
    <property type="match status" value="1"/>
</dbReference>
<sequence>MSIPTVVFLDAGSLPLPLPLSFATPVAYEPHDTTRPEEVASRIARADVVVTNKVRLTREQLHDAPRLGLVVVAAAGTDNVDLDAAKALGIAVRNVPDYGTDSVAEHVIAALLMSRRSLAVYAQAAVDGRWSASPHFCWHGPAIRGVGGALLGVVGRGRIGEATARLARGLGMRVLYARSPNRPPADDERELDDLLAEADAVTLHVPLTPRTRHLIDARRLALMKPTATLINTGRGALVDAAALVHALRSGALGGAALDVLDTEPPPPSHPLLAEGIPNLLVTPHVAWASEPAQANLASAVEDIVERHLSLERS</sequence>
<dbReference type="Pfam" id="PF02826">
    <property type="entry name" value="2-Hacid_dh_C"/>
    <property type="match status" value="1"/>
</dbReference>
<dbReference type="InterPro" id="IPR036291">
    <property type="entry name" value="NAD(P)-bd_dom_sf"/>
</dbReference>
<accession>A0A1W6L483</accession>
<dbReference type="GO" id="GO:0051287">
    <property type="term" value="F:NAD binding"/>
    <property type="evidence" value="ECO:0007669"/>
    <property type="project" value="InterPro"/>
</dbReference>
<protein>
    <submittedName>
        <fullName evidence="7">Uncharacterized protein</fullName>
    </submittedName>
</protein>
<keyword evidence="2 4" id="KW-0560">Oxidoreductase</keyword>
<dbReference type="InterPro" id="IPR029753">
    <property type="entry name" value="D-isomer_DH_CS"/>
</dbReference>
<evidence type="ECO:0000256" key="1">
    <source>
        <dbReference type="ARBA" id="ARBA00005854"/>
    </source>
</evidence>
<evidence type="ECO:0000259" key="5">
    <source>
        <dbReference type="Pfam" id="PF00389"/>
    </source>
</evidence>
<evidence type="ECO:0000256" key="2">
    <source>
        <dbReference type="ARBA" id="ARBA00023002"/>
    </source>
</evidence>
<organism evidence="7 8">
    <name type="scientific">Piscinibacter gummiphilus</name>
    <dbReference type="NCBI Taxonomy" id="946333"/>
    <lineage>
        <taxon>Bacteria</taxon>
        <taxon>Pseudomonadati</taxon>
        <taxon>Pseudomonadota</taxon>
        <taxon>Betaproteobacteria</taxon>
        <taxon>Burkholderiales</taxon>
        <taxon>Sphaerotilaceae</taxon>
        <taxon>Piscinibacter</taxon>
    </lineage>
</organism>
<dbReference type="RefSeq" id="WP_085749372.1">
    <property type="nucleotide sequence ID" value="NZ_BSPR01000002.1"/>
</dbReference>
<dbReference type="InterPro" id="IPR050418">
    <property type="entry name" value="D-iso_2-hydroxyacid_DH_PdxB"/>
</dbReference>
<proteinExistence type="inferred from homology"/>
<dbReference type="KEGG" id="rgu:A4W93_03905"/>
<dbReference type="Proteomes" id="UP000193427">
    <property type="component" value="Chromosome"/>
</dbReference>
<dbReference type="PROSITE" id="PS00670">
    <property type="entry name" value="D_2_HYDROXYACID_DH_2"/>
    <property type="match status" value="1"/>
</dbReference>
<feature type="domain" description="D-isomer specific 2-hydroxyacid dehydrogenase catalytic" evidence="5">
    <location>
        <begin position="31"/>
        <end position="302"/>
    </location>
</feature>
<dbReference type="STRING" id="946333.A4W93_03905"/>
<evidence type="ECO:0000313" key="8">
    <source>
        <dbReference type="Proteomes" id="UP000193427"/>
    </source>
</evidence>
<evidence type="ECO:0000256" key="4">
    <source>
        <dbReference type="RuleBase" id="RU003719"/>
    </source>
</evidence>
<dbReference type="PANTHER" id="PTHR43761:SF1">
    <property type="entry name" value="D-ISOMER SPECIFIC 2-HYDROXYACID DEHYDROGENASE CATALYTIC DOMAIN-CONTAINING PROTEIN-RELATED"/>
    <property type="match status" value="1"/>
</dbReference>
<keyword evidence="3" id="KW-0520">NAD</keyword>
<evidence type="ECO:0000313" key="7">
    <source>
        <dbReference type="EMBL" id="ARN19129.1"/>
    </source>
</evidence>
<dbReference type="Pfam" id="PF00389">
    <property type="entry name" value="2-Hacid_dh"/>
    <property type="match status" value="1"/>
</dbReference>
<gene>
    <name evidence="7" type="ORF">A4W93_03905</name>
</gene>
<dbReference type="SUPFAM" id="SSF51735">
    <property type="entry name" value="NAD(P)-binding Rossmann-fold domains"/>
    <property type="match status" value="1"/>
</dbReference>
<feature type="domain" description="D-isomer specific 2-hydroxyacid dehydrogenase NAD-binding" evidence="6">
    <location>
        <begin position="109"/>
        <end position="286"/>
    </location>
</feature>
<dbReference type="OrthoDB" id="9805416at2"/>
<dbReference type="InterPro" id="IPR006139">
    <property type="entry name" value="D-isomer_2_OHA_DH_cat_dom"/>
</dbReference>